<feature type="region of interest" description="Disordered" evidence="1">
    <location>
        <begin position="1"/>
        <end position="32"/>
    </location>
</feature>
<evidence type="ECO:0000313" key="3">
    <source>
        <dbReference type="Proteomes" id="UP001266305"/>
    </source>
</evidence>
<evidence type="ECO:0000313" key="2">
    <source>
        <dbReference type="EMBL" id="KAK2121750.1"/>
    </source>
</evidence>
<sequence>MEGGFEGNEAEGKALSEEPSGTPGDNLWSSSKVQKFPDSYLNPKVQKVYGGEKVGQRVALIH</sequence>
<comment type="caution">
    <text evidence="2">The sequence shown here is derived from an EMBL/GenBank/DDBJ whole genome shotgun (WGS) entry which is preliminary data.</text>
</comment>
<accession>A0ABQ9WJU4</accession>
<name>A0ABQ9WJU4_SAGOE</name>
<organism evidence="2 3">
    <name type="scientific">Saguinus oedipus</name>
    <name type="common">Cotton-top tamarin</name>
    <name type="synonym">Oedipomidas oedipus</name>
    <dbReference type="NCBI Taxonomy" id="9490"/>
    <lineage>
        <taxon>Eukaryota</taxon>
        <taxon>Metazoa</taxon>
        <taxon>Chordata</taxon>
        <taxon>Craniata</taxon>
        <taxon>Vertebrata</taxon>
        <taxon>Euteleostomi</taxon>
        <taxon>Mammalia</taxon>
        <taxon>Eutheria</taxon>
        <taxon>Euarchontoglires</taxon>
        <taxon>Primates</taxon>
        <taxon>Haplorrhini</taxon>
        <taxon>Platyrrhini</taxon>
        <taxon>Cebidae</taxon>
        <taxon>Callitrichinae</taxon>
        <taxon>Saguinus</taxon>
    </lineage>
</organism>
<reference evidence="2 3" key="1">
    <citation type="submission" date="2023-05" db="EMBL/GenBank/DDBJ databases">
        <title>B98-5 Cell Line De Novo Hybrid Assembly: An Optical Mapping Approach.</title>
        <authorList>
            <person name="Kananen K."/>
            <person name="Auerbach J.A."/>
            <person name="Kautto E."/>
            <person name="Blachly J.S."/>
        </authorList>
    </citation>
    <scope>NUCLEOTIDE SEQUENCE [LARGE SCALE GENOMIC DNA]</scope>
    <source>
        <strain evidence="2">B95-8</strain>
        <tissue evidence="2">Cell line</tissue>
    </source>
</reference>
<gene>
    <name evidence="2" type="ORF">P7K49_003136</name>
</gene>
<dbReference type="Proteomes" id="UP001266305">
    <property type="component" value="Unassembled WGS sequence"/>
</dbReference>
<proteinExistence type="predicted"/>
<keyword evidence="3" id="KW-1185">Reference proteome</keyword>
<dbReference type="EMBL" id="JASSZA010000001">
    <property type="protein sequence ID" value="KAK2121750.1"/>
    <property type="molecule type" value="Genomic_DNA"/>
</dbReference>
<evidence type="ECO:0000256" key="1">
    <source>
        <dbReference type="SAM" id="MobiDB-lite"/>
    </source>
</evidence>
<protein>
    <submittedName>
        <fullName evidence="2">Uncharacterized protein</fullName>
    </submittedName>
</protein>